<comment type="caution">
    <text evidence="1">The sequence shown here is derived from an EMBL/GenBank/DDBJ whole genome shotgun (WGS) entry which is preliminary data.</text>
</comment>
<organism evidence="1 2">
    <name type="scientific">Ficus carica</name>
    <name type="common">Common fig</name>
    <dbReference type="NCBI Taxonomy" id="3494"/>
    <lineage>
        <taxon>Eukaryota</taxon>
        <taxon>Viridiplantae</taxon>
        <taxon>Streptophyta</taxon>
        <taxon>Embryophyta</taxon>
        <taxon>Tracheophyta</taxon>
        <taxon>Spermatophyta</taxon>
        <taxon>Magnoliopsida</taxon>
        <taxon>eudicotyledons</taxon>
        <taxon>Gunneridae</taxon>
        <taxon>Pentapetalae</taxon>
        <taxon>rosids</taxon>
        <taxon>fabids</taxon>
        <taxon>Rosales</taxon>
        <taxon>Moraceae</taxon>
        <taxon>Ficeae</taxon>
        <taxon>Ficus</taxon>
    </lineage>
</organism>
<sequence length="129" mass="14825">MNCRQKVGTPIMEHMMKVMAYLSEAQTNGAEIDSATQLVMELQAFENIFKGSGSKAENQQPGELRRSGRIIREPERYMFNGEVFEAESIEHDDPTTYKEAMEEVDSSLWQKAMNCNDPPYVGRYRTYIT</sequence>
<name>A0AA87ZGU1_FICCA</name>
<proteinExistence type="predicted"/>
<accession>A0AA87ZGU1</accession>
<dbReference type="Proteomes" id="UP001187192">
    <property type="component" value="Unassembled WGS sequence"/>
</dbReference>
<protein>
    <recommendedName>
        <fullName evidence="3">Gag/pol protein</fullName>
    </recommendedName>
</protein>
<evidence type="ECO:0008006" key="3">
    <source>
        <dbReference type="Google" id="ProtNLM"/>
    </source>
</evidence>
<dbReference type="EMBL" id="BTGU01006080">
    <property type="protein sequence ID" value="GMN34312.1"/>
    <property type="molecule type" value="Genomic_DNA"/>
</dbReference>
<evidence type="ECO:0000313" key="1">
    <source>
        <dbReference type="EMBL" id="GMN34312.1"/>
    </source>
</evidence>
<evidence type="ECO:0000313" key="2">
    <source>
        <dbReference type="Proteomes" id="UP001187192"/>
    </source>
</evidence>
<reference evidence="1" key="1">
    <citation type="submission" date="2023-07" db="EMBL/GenBank/DDBJ databases">
        <title>draft genome sequence of fig (Ficus carica).</title>
        <authorList>
            <person name="Takahashi T."/>
            <person name="Nishimura K."/>
        </authorList>
    </citation>
    <scope>NUCLEOTIDE SEQUENCE</scope>
</reference>
<gene>
    <name evidence="1" type="ORF">TIFTF001_048346</name>
</gene>
<dbReference type="AlphaFoldDB" id="A0AA87ZGU1"/>
<keyword evidence="2" id="KW-1185">Reference proteome</keyword>